<dbReference type="AlphaFoldDB" id="A0A1J5IL60"/>
<dbReference type="GO" id="GO:0140078">
    <property type="term" value="F:class I DNA-(apurinic or apyrimidinic site) endonuclease activity"/>
    <property type="evidence" value="ECO:0007669"/>
    <property type="project" value="UniProtKB-EC"/>
</dbReference>
<dbReference type="PANTHER" id="PTHR10359">
    <property type="entry name" value="A/G-SPECIFIC ADENINE GLYCOSYLASE/ENDONUCLEASE III"/>
    <property type="match status" value="1"/>
</dbReference>
<dbReference type="InterPro" id="IPR003265">
    <property type="entry name" value="HhH-GPD_domain"/>
</dbReference>
<dbReference type="Gene3D" id="1.10.1670.10">
    <property type="entry name" value="Helix-hairpin-Helix base-excision DNA repair enzymes (C-terminal)"/>
    <property type="match status" value="1"/>
</dbReference>
<dbReference type="GO" id="GO:0006285">
    <property type="term" value="P:base-excision repair, AP site formation"/>
    <property type="evidence" value="ECO:0007669"/>
    <property type="project" value="TreeGrafter"/>
</dbReference>
<keyword evidence="10" id="KW-0456">Lyase</keyword>
<dbReference type="InterPro" id="IPR003651">
    <property type="entry name" value="Endonuclease3_FeS-loop_motif"/>
</dbReference>
<evidence type="ECO:0000256" key="6">
    <source>
        <dbReference type="ARBA" id="ARBA00023004"/>
    </source>
</evidence>
<comment type="cofactor">
    <cofactor evidence="10">
        <name>[4Fe-4S] cluster</name>
        <dbReference type="ChEBI" id="CHEBI:49883"/>
    </cofactor>
    <text evidence="10">Binds 1 [4Fe-4S] cluster.</text>
</comment>
<evidence type="ECO:0000256" key="2">
    <source>
        <dbReference type="ARBA" id="ARBA00022485"/>
    </source>
</evidence>
<comment type="function">
    <text evidence="10">DNA repair enzyme that has both DNA N-glycosylase activity and AP-lyase activity. The DNA N-glycosylase activity releases various damaged pyrimidines from DNA by cleaving the N-glycosidic bond, leaving an AP (apurinic/apyrimidinic) site. The AP-lyase activity cleaves the phosphodiester bond 3' to the AP site by a beta-elimination, leaving a 3'-terminal unsaturated sugar and a product with a terminal 5'-phosphate.</text>
</comment>
<name>A0A1J5IL60_9BACT</name>
<evidence type="ECO:0000259" key="11">
    <source>
        <dbReference type="SMART" id="SM00478"/>
    </source>
</evidence>
<feature type="binding site" evidence="10">
    <location>
        <position position="189"/>
    </location>
    <ligand>
        <name>[4Fe-4S] cluster</name>
        <dbReference type="ChEBI" id="CHEBI:49883"/>
    </ligand>
</feature>
<keyword evidence="7 10" id="KW-0411">Iron-sulfur</keyword>
<dbReference type="Proteomes" id="UP000183245">
    <property type="component" value="Unassembled WGS sequence"/>
</dbReference>
<evidence type="ECO:0000313" key="12">
    <source>
        <dbReference type="EMBL" id="OIP97869.1"/>
    </source>
</evidence>
<dbReference type="EMBL" id="MNZT01000044">
    <property type="protein sequence ID" value="OIP97869.1"/>
    <property type="molecule type" value="Genomic_DNA"/>
</dbReference>
<comment type="similarity">
    <text evidence="1 10">Belongs to the Nth/MutY family.</text>
</comment>
<dbReference type="Gene3D" id="1.10.340.30">
    <property type="entry name" value="Hypothetical protein, domain 2"/>
    <property type="match status" value="1"/>
</dbReference>
<evidence type="ECO:0000256" key="1">
    <source>
        <dbReference type="ARBA" id="ARBA00008343"/>
    </source>
</evidence>
<feature type="binding site" evidence="10">
    <location>
        <position position="205"/>
    </location>
    <ligand>
        <name>[4Fe-4S] cluster</name>
        <dbReference type="ChEBI" id="CHEBI:49883"/>
    </ligand>
</feature>
<comment type="catalytic activity">
    <reaction evidence="10">
        <text>2'-deoxyribonucleotide-(2'-deoxyribose 5'-phosphate)-2'-deoxyribonucleotide-DNA = a 3'-end 2'-deoxyribonucleotide-(2,3-dehydro-2,3-deoxyribose 5'-phosphate)-DNA + a 5'-end 5'-phospho-2'-deoxyribonucleoside-DNA + H(+)</text>
        <dbReference type="Rhea" id="RHEA:66592"/>
        <dbReference type="Rhea" id="RHEA-COMP:13180"/>
        <dbReference type="Rhea" id="RHEA-COMP:16897"/>
        <dbReference type="Rhea" id="RHEA-COMP:17067"/>
        <dbReference type="ChEBI" id="CHEBI:15378"/>
        <dbReference type="ChEBI" id="CHEBI:136412"/>
        <dbReference type="ChEBI" id="CHEBI:157695"/>
        <dbReference type="ChEBI" id="CHEBI:167181"/>
        <dbReference type="EC" id="4.2.99.18"/>
    </reaction>
</comment>
<dbReference type="SMART" id="SM00478">
    <property type="entry name" value="ENDO3c"/>
    <property type="match status" value="1"/>
</dbReference>
<dbReference type="InterPro" id="IPR005759">
    <property type="entry name" value="Nth"/>
</dbReference>
<evidence type="ECO:0000256" key="8">
    <source>
        <dbReference type="ARBA" id="ARBA00023204"/>
    </source>
</evidence>
<dbReference type="GO" id="GO:0046872">
    <property type="term" value="F:metal ion binding"/>
    <property type="evidence" value="ECO:0007669"/>
    <property type="project" value="UniProtKB-KW"/>
</dbReference>
<keyword evidence="4 10" id="KW-0227">DNA damage</keyword>
<keyword evidence="2 10" id="KW-0004">4Fe-4S</keyword>
<dbReference type="HAMAP" id="MF_00942">
    <property type="entry name" value="Nth"/>
    <property type="match status" value="1"/>
</dbReference>
<evidence type="ECO:0000256" key="3">
    <source>
        <dbReference type="ARBA" id="ARBA00022723"/>
    </source>
</evidence>
<dbReference type="SUPFAM" id="SSF48150">
    <property type="entry name" value="DNA-glycosylase"/>
    <property type="match status" value="1"/>
</dbReference>
<sequence length="210" mass="23211">MDQSARAREAHRRLLAAFPDARPALIYWSAFELLIAVVLSAQTTDMQVNRVTPELFKTYADAAALASAGQGTVERIIRPVGFFHQKAKTIIALARRLHEQFDDRIPDTMDALTTFPGVGRKSANIVLALVYGLNSGIAVDTHVGRIARRLGLTGKRSADKVEIDLKRLIPEEQWRSVNLTWVLHGRKTCRAKVPLCSVCTLRDICPGIGV</sequence>
<dbReference type="STRING" id="1817892.AUK40_02330"/>
<dbReference type="PANTHER" id="PTHR10359:SF18">
    <property type="entry name" value="ENDONUCLEASE III"/>
    <property type="match status" value="1"/>
</dbReference>
<feature type="binding site" evidence="10">
    <location>
        <position position="196"/>
    </location>
    <ligand>
        <name>[4Fe-4S] cluster</name>
        <dbReference type="ChEBI" id="CHEBI:49883"/>
    </ligand>
</feature>
<feature type="binding site" evidence="10">
    <location>
        <position position="199"/>
    </location>
    <ligand>
        <name>[4Fe-4S] cluster</name>
        <dbReference type="ChEBI" id="CHEBI:49883"/>
    </ligand>
</feature>
<evidence type="ECO:0000256" key="5">
    <source>
        <dbReference type="ARBA" id="ARBA00022801"/>
    </source>
</evidence>
<proteinExistence type="inferred from homology"/>
<gene>
    <name evidence="10" type="primary">nth</name>
    <name evidence="12" type="ORF">AUK40_02330</name>
</gene>
<keyword evidence="12" id="KW-0255">Endonuclease</keyword>
<dbReference type="GO" id="GO:0051539">
    <property type="term" value="F:4 iron, 4 sulfur cluster binding"/>
    <property type="evidence" value="ECO:0007669"/>
    <property type="project" value="UniProtKB-UniRule"/>
</dbReference>
<keyword evidence="8 10" id="KW-0234">DNA repair</keyword>
<evidence type="ECO:0000256" key="7">
    <source>
        <dbReference type="ARBA" id="ARBA00023014"/>
    </source>
</evidence>
<keyword evidence="9 10" id="KW-0326">Glycosidase</keyword>
<dbReference type="NCBIfam" id="TIGR01083">
    <property type="entry name" value="nth"/>
    <property type="match status" value="1"/>
</dbReference>
<dbReference type="SMART" id="SM00525">
    <property type="entry name" value="FES"/>
    <property type="match status" value="1"/>
</dbReference>
<evidence type="ECO:0000256" key="4">
    <source>
        <dbReference type="ARBA" id="ARBA00022763"/>
    </source>
</evidence>
<organism evidence="12 13">
    <name type="scientific">Candidatus Wirthbacteria bacterium CG2_30_54_11</name>
    <dbReference type="NCBI Taxonomy" id="1817892"/>
    <lineage>
        <taxon>Bacteria</taxon>
        <taxon>Candidatus Wirthbacteria</taxon>
    </lineage>
</organism>
<dbReference type="EC" id="4.2.99.18" evidence="10"/>
<evidence type="ECO:0000256" key="9">
    <source>
        <dbReference type="ARBA" id="ARBA00023295"/>
    </source>
</evidence>
<evidence type="ECO:0000313" key="13">
    <source>
        <dbReference type="Proteomes" id="UP000183245"/>
    </source>
</evidence>
<keyword evidence="5 10" id="KW-0378">Hydrolase</keyword>
<protein>
    <recommendedName>
        <fullName evidence="10">Endonuclease III</fullName>
        <ecNumber evidence="10">4.2.99.18</ecNumber>
    </recommendedName>
    <alternativeName>
        <fullName evidence="10">DNA-(apurinic or apyrimidinic site) lyase</fullName>
    </alternativeName>
</protein>
<dbReference type="InterPro" id="IPR011257">
    <property type="entry name" value="DNA_glycosylase"/>
</dbReference>
<feature type="domain" description="HhH-GPD" evidence="11">
    <location>
        <begin position="39"/>
        <end position="187"/>
    </location>
</feature>
<reference evidence="12 13" key="1">
    <citation type="journal article" date="2016" name="Environ. Microbiol.">
        <title>Genomic resolution of a cold subsurface aquifer community provides metabolic insights for novel microbes adapted to high CO concentrations.</title>
        <authorList>
            <person name="Probst A.J."/>
            <person name="Castelle C.J."/>
            <person name="Singh A."/>
            <person name="Brown C.T."/>
            <person name="Anantharaman K."/>
            <person name="Sharon I."/>
            <person name="Hug L.A."/>
            <person name="Burstein D."/>
            <person name="Emerson J.B."/>
            <person name="Thomas B.C."/>
            <person name="Banfield J.F."/>
        </authorList>
    </citation>
    <scope>NUCLEOTIDE SEQUENCE [LARGE SCALE GENOMIC DNA]</scope>
    <source>
        <strain evidence="12">CG2_30_54_11</strain>
    </source>
</reference>
<evidence type="ECO:0000256" key="10">
    <source>
        <dbReference type="HAMAP-Rule" id="MF_00942"/>
    </source>
</evidence>
<dbReference type="InterPro" id="IPR023170">
    <property type="entry name" value="HhH_base_excis_C"/>
</dbReference>
<dbReference type="FunFam" id="1.10.340.30:FF:000001">
    <property type="entry name" value="Endonuclease III"/>
    <property type="match status" value="1"/>
</dbReference>
<dbReference type="CDD" id="cd00056">
    <property type="entry name" value="ENDO3c"/>
    <property type="match status" value="1"/>
</dbReference>
<keyword evidence="10" id="KW-0238">DNA-binding</keyword>
<dbReference type="PIRSF" id="PIRSF001435">
    <property type="entry name" value="Nth"/>
    <property type="match status" value="1"/>
</dbReference>
<dbReference type="Pfam" id="PF00730">
    <property type="entry name" value="HhH-GPD"/>
    <property type="match status" value="1"/>
</dbReference>
<keyword evidence="6 10" id="KW-0408">Iron</keyword>
<dbReference type="GO" id="GO:0003677">
    <property type="term" value="F:DNA binding"/>
    <property type="evidence" value="ECO:0007669"/>
    <property type="project" value="UniProtKB-UniRule"/>
</dbReference>
<keyword evidence="3 10" id="KW-0479">Metal-binding</keyword>
<keyword evidence="12" id="KW-0540">Nuclease</keyword>
<comment type="caution">
    <text evidence="12">The sequence shown here is derived from an EMBL/GenBank/DDBJ whole genome shotgun (WGS) entry which is preliminary data.</text>
</comment>
<dbReference type="GO" id="GO:0019104">
    <property type="term" value="F:DNA N-glycosylase activity"/>
    <property type="evidence" value="ECO:0007669"/>
    <property type="project" value="UniProtKB-UniRule"/>
</dbReference>
<accession>A0A1J5IL60</accession>